<evidence type="ECO:0000256" key="5">
    <source>
        <dbReference type="ARBA" id="ARBA00022692"/>
    </source>
</evidence>
<dbReference type="AlphaFoldDB" id="A5N142"/>
<keyword evidence="6 8" id="KW-1133">Transmembrane helix</keyword>
<dbReference type="GO" id="GO:1903785">
    <property type="term" value="P:L-valine transmembrane transport"/>
    <property type="evidence" value="ECO:0007669"/>
    <property type="project" value="TreeGrafter"/>
</dbReference>
<keyword evidence="5 8" id="KW-0812">Transmembrane</keyword>
<evidence type="ECO:0000313" key="10">
    <source>
        <dbReference type="Proteomes" id="UP000002411"/>
    </source>
</evidence>
<keyword evidence="10" id="KW-1185">Reference proteome</keyword>
<feature type="transmembrane region" description="Helical" evidence="8">
    <location>
        <begin position="126"/>
        <end position="148"/>
    </location>
</feature>
<name>A5N142_CLOK5</name>
<feature type="transmembrane region" description="Helical" evidence="8">
    <location>
        <begin position="7"/>
        <end position="30"/>
    </location>
</feature>
<keyword evidence="3" id="KW-0813">Transport</keyword>
<evidence type="ECO:0000256" key="3">
    <source>
        <dbReference type="ARBA" id="ARBA00022448"/>
    </source>
</evidence>
<dbReference type="PANTHER" id="PTHR34979">
    <property type="entry name" value="INNER MEMBRANE PROTEIN YGAZ"/>
    <property type="match status" value="1"/>
</dbReference>
<keyword evidence="4" id="KW-1003">Cell membrane</keyword>
<evidence type="ECO:0008006" key="11">
    <source>
        <dbReference type="Google" id="ProtNLM"/>
    </source>
</evidence>
<dbReference type="Pfam" id="PF03591">
    <property type="entry name" value="AzlC"/>
    <property type="match status" value="1"/>
</dbReference>
<feature type="transmembrane region" description="Helical" evidence="8">
    <location>
        <begin position="185"/>
        <end position="216"/>
    </location>
</feature>
<dbReference type="PANTHER" id="PTHR34979:SF1">
    <property type="entry name" value="INNER MEMBRANE PROTEIN YGAZ"/>
    <property type="match status" value="1"/>
</dbReference>
<accession>A5N142</accession>
<sequence>MKKVIKAAFLATIPVMLGYLSVGIAFGLLFEKSGYNFWWAIFMSIAVYAGSMQFIAINLLTSGIGFIQIALMTLFVNIRHVFYGLSFIDKFKDMGKKKMYMIFSLTDETYSLLCSAKPPEGINSNWFLFCIAFFNQIYWIIGTIVGSLAGSLIKFNTKGIDFAMTALFVVIFIEQWRTYKTHAPALIGICAAIFSILIFGNNNLILPSMLIILLTLTIFHKQIDGKNFEQNEGDLNNEY</sequence>
<evidence type="ECO:0000313" key="9">
    <source>
        <dbReference type="EMBL" id="EDK34838.1"/>
    </source>
</evidence>
<feature type="transmembrane region" description="Helical" evidence="8">
    <location>
        <begin position="36"/>
        <end position="57"/>
    </location>
</feature>
<feature type="transmembrane region" description="Helical" evidence="8">
    <location>
        <begin position="160"/>
        <end position="179"/>
    </location>
</feature>
<gene>
    <name evidence="9" type="ordered locus">CKL_2826</name>
</gene>
<evidence type="ECO:0000256" key="6">
    <source>
        <dbReference type="ARBA" id="ARBA00022989"/>
    </source>
</evidence>
<protein>
    <recommendedName>
        <fullName evidence="11">Branched-chain amino acid ABC transporter permease</fullName>
    </recommendedName>
</protein>
<proteinExistence type="inferred from homology"/>
<dbReference type="KEGG" id="ckl:CKL_2826"/>
<dbReference type="HOGENOM" id="CLU_065777_4_0_9"/>
<evidence type="ECO:0000256" key="7">
    <source>
        <dbReference type="ARBA" id="ARBA00023136"/>
    </source>
</evidence>
<dbReference type="STRING" id="431943.CKL_2826"/>
<feature type="transmembrane region" description="Helical" evidence="8">
    <location>
        <begin position="69"/>
        <end position="88"/>
    </location>
</feature>
<dbReference type="Proteomes" id="UP000002411">
    <property type="component" value="Chromosome"/>
</dbReference>
<reference evidence="9 10" key="1">
    <citation type="journal article" date="2008" name="Proc. Natl. Acad. Sci. U.S.A.">
        <title>The genome of Clostridium kluyveri, a strict anaerobe with unique metabolic features.</title>
        <authorList>
            <person name="Seedorf H."/>
            <person name="Fricke W.F."/>
            <person name="Veith B."/>
            <person name="Brueggemann H."/>
            <person name="Liesegang H."/>
            <person name="Strittmatter A."/>
            <person name="Miethke M."/>
            <person name="Buckel W."/>
            <person name="Hinderberger J."/>
            <person name="Li F."/>
            <person name="Hagemeier C."/>
            <person name="Thauer R.K."/>
            <person name="Gottschalk G."/>
        </authorList>
    </citation>
    <scope>NUCLEOTIDE SEQUENCE [LARGE SCALE GENOMIC DNA]</scope>
    <source>
        <strain evidence="10">ATCC 8527 / DSM 555 / NCIMB 10680</strain>
    </source>
</reference>
<evidence type="ECO:0000256" key="4">
    <source>
        <dbReference type="ARBA" id="ARBA00022475"/>
    </source>
</evidence>
<dbReference type="GO" id="GO:0005886">
    <property type="term" value="C:plasma membrane"/>
    <property type="evidence" value="ECO:0007669"/>
    <property type="project" value="UniProtKB-SubCell"/>
</dbReference>
<dbReference type="EMBL" id="CP000673">
    <property type="protein sequence ID" value="EDK34838.1"/>
    <property type="molecule type" value="Genomic_DNA"/>
</dbReference>
<comment type="similarity">
    <text evidence="2">Belongs to the AzlC family.</text>
</comment>
<comment type="subcellular location">
    <subcellularLocation>
        <location evidence="1">Cell membrane</location>
        <topology evidence="1">Multi-pass membrane protein</topology>
    </subcellularLocation>
</comment>
<keyword evidence="7 8" id="KW-0472">Membrane</keyword>
<organism evidence="9 10">
    <name type="scientific">Clostridium kluyveri (strain ATCC 8527 / DSM 555 / NBRC 12016 / NCIMB 10680 / K1)</name>
    <dbReference type="NCBI Taxonomy" id="431943"/>
    <lineage>
        <taxon>Bacteria</taxon>
        <taxon>Bacillati</taxon>
        <taxon>Bacillota</taxon>
        <taxon>Clostridia</taxon>
        <taxon>Eubacteriales</taxon>
        <taxon>Clostridiaceae</taxon>
        <taxon>Clostridium</taxon>
    </lineage>
</organism>
<evidence type="ECO:0000256" key="2">
    <source>
        <dbReference type="ARBA" id="ARBA00010735"/>
    </source>
</evidence>
<dbReference type="InterPro" id="IPR011606">
    <property type="entry name" value="Brnchd-chn_aa_trnsp_permease"/>
</dbReference>
<dbReference type="eggNOG" id="COG1296">
    <property type="taxonomic scope" value="Bacteria"/>
</dbReference>
<evidence type="ECO:0000256" key="1">
    <source>
        <dbReference type="ARBA" id="ARBA00004651"/>
    </source>
</evidence>
<evidence type="ECO:0000256" key="8">
    <source>
        <dbReference type="SAM" id="Phobius"/>
    </source>
</evidence>
<dbReference type="RefSeq" id="WP_012103167.1">
    <property type="nucleotide sequence ID" value="NC_009706.1"/>
</dbReference>